<reference evidence="1 2" key="1">
    <citation type="journal article" date="2010" name="Nat. Biotechnol.">
        <title>Genome sequence of the model mushroom Schizophyllum commune.</title>
        <authorList>
            <person name="Ohm R.A."/>
            <person name="de Jong J.F."/>
            <person name="Lugones L.G."/>
            <person name="Aerts A."/>
            <person name="Kothe E."/>
            <person name="Stajich J.E."/>
            <person name="de Vries R.P."/>
            <person name="Record E."/>
            <person name="Levasseur A."/>
            <person name="Baker S.E."/>
            <person name="Bartholomew K.A."/>
            <person name="Coutinho P.M."/>
            <person name="Erdmann S."/>
            <person name="Fowler T.J."/>
            <person name="Gathman A.C."/>
            <person name="Lombard V."/>
            <person name="Henrissat B."/>
            <person name="Knabe N."/>
            <person name="Kuees U."/>
            <person name="Lilly W.W."/>
            <person name="Lindquist E."/>
            <person name="Lucas S."/>
            <person name="Magnuson J.K."/>
            <person name="Piumi F."/>
            <person name="Raudaskoski M."/>
            <person name="Salamov A."/>
            <person name="Schmutz J."/>
            <person name="Schwarze F.W.M.R."/>
            <person name="vanKuyk P.A."/>
            <person name="Horton J.S."/>
            <person name="Grigoriev I.V."/>
            <person name="Woesten H.A.B."/>
        </authorList>
    </citation>
    <scope>NUCLEOTIDE SEQUENCE [LARGE SCALE GENOMIC DNA]</scope>
    <source>
        <strain evidence="2">H4-8 / FGSC 9210</strain>
    </source>
</reference>
<organism evidence="2">
    <name type="scientific">Schizophyllum commune (strain H4-8 / FGSC 9210)</name>
    <name type="common">Split gill fungus</name>
    <dbReference type="NCBI Taxonomy" id="578458"/>
    <lineage>
        <taxon>Eukaryota</taxon>
        <taxon>Fungi</taxon>
        <taxon>Dikarya</taxon>
        <taxon>Basidiomycota</taxon>
        <taxon>Agaricomycotina</taxon>
        <taxon>Agaricomycetes</taxon>
        <taxon>Agaricomycetidae</taxon>
        <taxon>Agaricales</taxon>
        <taxon>Schizophyllaceae</taxon>
        <taxon>Schizophyllum</taxon>
    </lineage>
</organism>
<keyword evidence="2" id="KW-1185">Reference proteome</keyword>
<name>D8Q6M9_SCHCM</name>
<proteinExistence type="predicted"/>
<dbReference type="AlphaFoldDB" id="D8Q6M9"/>
<protein>
    <submittedName>
        <fullName evidence="1">Uncharacterized protein</fullName>
    </submittedName>
</protein>
<dbReference type="GeneID" id="9588943"/>
<dbReference type="VEuPathDB" id="FungiDB:SCHCODRAFT_02506491"/>
<evidence type="ECO:0000313" key="1">
    <source>
        <dbReference type="EMBL" id="EFI95885.1"/>
    </source>
</evidence>
<dbReference type="Proteomes" id="UP000007431">
    <property type="component" value="Unassembled WGS sequence"/>
</dbReference>
<dbReference type="EMBL" id="GL377307">
    <property type="protein sequence ID" value="EFI95885.1"/>
    <property type="molecule type" value="Genomic_DNA"/>
</dbReference>
<accession>D8Q6M9</accession>
<evidence type="ECO:0000313" key="2">
    <source>
        <dbReference type="Proteomes" id="UP000007431"/>
    </source>
</evidence>
<dbReference type="InParanoid" id="D8Q6M9"/>
<dbReference type="RefSeq" id="XP_003030788.1">
    <property type="nucleotide sequence ID" value="XM_003030742.1"/>
</dbReference>
<dbReference type="OrthoDB" id="10328604at2759"/>
<sequence>MRSTRRKLPQWSKDPVQRVNMIQDIAFQLNGNTPWSQGPASNRRDALDKLRVLLEPADAFPGLSDKDNRTKRLAEDDPAIEAITMEIRIFSFACEAVCTLEDGGGDVNDMLYRFWPNAIDWLAFLHPGSDSVYPTKSSSGNYLVLEGLTKAYLYIFQYNRGHMERLLIDRPDMLFFVFDFWLRFPRYIPETMLHPEFNAADTIHTLLNAVSTLYNMVSGWDLPHPQRRSQRNLISVDDARAIFVRELQRHLGKGGLHTFFTKQNEYLAHLFIPPRLVGRVWYMQFELQSLIIRNPAFARDICPRAYLRSIVESTNILLDQRLHRDAIAGADLLGILCQATESNKTLMRALEAGAYSIIKRIGMASEDYNVIEFTHQLCTGLAQASVLRVFHRLHKDEFDPEPTPMDPKRRLNYKTVIRQFSSRYKFYLVEMKSEKHWKQFPCSNDALEYAFVRVAMRSTAPSDVSVSTGRKHTTLRAARTMGRGAYTRPQEIAANILSMHERGKLPVVTFEQSQIYPAVRATVRALEEDSLCASAPRGTVFLEVKINLGRDQPTRMLPFTYTVDFFERVVNNPSWFPKPLDTGGRK</sequence>
<gene>
    <name evidence="1" type="ORF">SCHCODRAFT_109462</name>
</gene>
<dbReference type="HOGENOM" id="CLU_029146_0_0_1"/>
<feature type="non-terminal residue" evidence="1">
    <location>
        <position position="586"/>
    </location>
</feature>
<dbReference type="KEGG" id="scm:SCHCO_02506491"/>